<keyword evidence="4" id="KW-1185">Reference proteome</keyword>
<dbReference type="PANTHER" id="PTHR36042">
    <property type="entry name" value="OS05G0490900 PROTEIN"/>
    <property type="match status" value="1"/>
</dbReference>
<evidence type="ECO:0000256" key="1">
    <source>
        <dbReference type="SAM" id="MobiDB-lite"/>
    </source>
</evidence>
<feature type="compositionally biased region" description="Low complexity" evidence="1">
    <location>
        <begin position="53"/>
        <end position="72"/>
    </location>
</feature>
<dbReference type="PANTHER" id="PTHR36042:SF1">
    <property type="entry name" value="OS05G0490900 PROTEIN"/>
    <property type="match status" value="1"/>
</dbReference>
<name>A0A2P6TXA1_CHLSO</name>
<evidence type="ECO:0000256" key="2">
    <source>
        <dbReference type="SAM" id="Phobius"/>
    </source>
</evidence>
<comment type="caution">
    <text evidence="3">The sequence shown here is derived from an EMBL/GenBank/DDBJ whole genome shotgun (WGS) entry which is preliminary data.</text>
</comment>
<feature type="transmembrane region" description="Helical" evidence="2">
    <location>
        <begin position="138"/>
        <end position="159"/>
    </location>
</feature>
<protein>
    <submittedName>
        <fullName evidence="3">Uncharacterized protein</fullName>
    </submittedName>
</protein>
<dbReference type="AlphaFoldDB" id="A0A2P6TXA1"/>
<dbReference type="OrthoDB" id="2013891at2759"/>
<evidence type="ECO:0000313" key="4">
    <source>
        <dbReference type="Proteomes" id="UP000239899"/>
    </source>
</evidence>
<proteinExistence type="predicted"/>
<sequence>MMSCACTAAAAVAGPARQQRPSRATLRSPLATQRPQRQLPRHLARAEGEGSGEQAAQQTVPPPAEQQQQQGQRQEEEPIWVRRERERAAQQAAGGSGDLPFGVYLLFSSFTAIAAIGSIFEYANQHAVFDVIQPDSPLYTPILGFFAVTGLPTAGFLFFKAVQSANKAAEQMDKLDGY</sequence>
<organism evidence="3 4">
    <name type="scientific">Chlorella sorokiniana</name>
    <name type="common">Freshwater green alga</name>
    <dbReference type="NCBI Taxonomy" id="3076"/>
    <lineage>
        <taxon>Eukaryota</taxon>
        <taxon>Viridiplantae</taxon>
        <taxon>Chlorophyta</taxon>
        <taxon>core chlorophytes</taxon>
        <taxon>Trebouxiophyceae</taxon>
        <taxon>Chlorellales</taxon>
        <taxon>Chlorellaceae</taxon>
        <taxon>Chlorella clade</taxon>
        <taxon>Chlorella</taxon>
    </lineage>
</organism>
<dbReference type="Proteomes" id="UP000239899">
    <property type="component" value="Unassembled WGS sequence"/>
</dbReference>
<keyword evidence="2" id="KW-1133">Transmembrane helix</keyword>
<reference evidence="3 4" key="1">
    <citation type="journal article" date="2018" name="Plant J.">
        <title>Genome sequences of Chlorella sorokiniana UTEX 1602 and Micractinium conductrix SAG 241.80: implications to maltose excretion by a green alga.</title>
        <authorList>
            <person name="Arriola M.B."/>
            <person name="Velmurugan N."/>
            <person name="Zhang Y."/>
            <person name="Plunkett M.H."/>
            <person name="Hondzo H."/>
            <person name="Barney B.M."/>
        </authorList>
    </citation>
    <scope>NUCLEOTIDE SEQUENCE [LARGE SCALE GENOMIC DNA]</scope>
    <source>
        <strain evidence="4">UTEX 1602</strain>
    </source>
</reference>
<keyword evidence="2" id="KW-0472">Membrane</keyword>
<gene>
    <name evidence="3" type="ORF">C2E21_2848</name>
</gene>
<accession>A0A2P6TXA1</accession>
<dbReference type="EMBL" id="LHPG02000005">
    <property type="protein sequence ID" value="PRW58689.1"/>
    <property type="molecule type" value="Genomic_DNA"/>
</dbReference>
<keyword evidence="2" id="KW-0812">Transmembrane</keyword>
<feature type="region of interest" description="Disordered" evidence="1">
    <location>
        <begin position="10"/>
        <end position="77"/>
    </location>
</feature>
<evidence type="ECO:0000313" key="3">
    <source>
        <dbReference type="EMBL" id="PRW58689.1"/>
    </source>
</evidence>